<dbReference type="CDD" id="cd09992">
    <property type="entry name" value="HDAC_classII"/>
    <property type="match status" value="1"/>
</dbReference>
<reference evidence="2" key="1">
    <citation type="journal article" date="2015" name="Nature">
        <title>Complex archaea that bridge the gap between prokaryotes and eukaryotes.</title>
        <authorList>
            <person name="Spang A."/>
            <person name="Saw J.H."/>
            <person name="Jorgensen S.L."/>
            <person name="Zaremba-Niedzwiedzka K."/>
            <person name="Martijn J."/>
            <person name="Lind A.E."/>
            <person name="van Eijk R."/>
            <person name="Schleper C."/>
            <person name="Guy L."/>
            <person name="Ettema T.J."/>
        </authorList>
    </citation>
    <scope>NUCLEOTIDE SEQUENCE</scope>
</reference>
<dbReference type="InterPro" id="IPR037138">
    <property type="entry name" value="His_deacetylse_dom_sf"/>
</dbReference>
<proteinExistence type="predicted"/>
<protein>
    <recommendedName>
        <fullName evidence="1">Histone deacetylase domain-containing protein</fullName>
    </recommendedName>
</protein>
<comment type="caution">
    <text evidence="2">The sequence shown here is derived from an EMBL/GenBank/DDBJ whole genome shotgun (WGS) entry which is preliminary data.</text>
</comment>
<dbReference type="Pfam" id="PF00850">
    <property type="entry name" value="Hist_deacetyl"/>
    <property type="match status" value="1"/>
</dbReference>
<evidence type="ECO:0000313" key="2">
    <source>
        <dbReference type="EMBL" id="KKK89282.1"/>
    </source>
</evidence>
<feature type="non-terminal residue" evidence="2">
    <location>
        <position position="1"/>
    </location>
</feature>
<dbReference type="EMBL" id="LAZR01049600">
    <property type="protein sequence ID" value="KKK89282.1"/>
    <property type="molecule type" value="Genomic_DNA"/>
</dbReference>
<sequence>LQIEWGVKRVGIIDFDVHHGNGTQHLFEQDPAVFYYSIHQHPSFAYPGTGREFEEGNGDGLGFTKNSPILPGQGDEAYELSIKKDLLPEFEKFGPEVIIVSTGFDAHVDDKMSDVNLSTEGFSWIMKMIVNMAERYANGKLISVLEGGYSLKLLPELAKNHVEILLNGGENVY</sequence>
<dbReference type="PANTHER" id="PTHR10625:SF10">
    <property type="entry name" value="HISTONE DEACETYLASE HDAC1"/>
    <property type="match status" value="1"/>
</dbReference>
<accession>A0A0F8Z667</accession>
<dbReference type="PRINTS" id="PR01270">
    <property type="entry name" value="HDASUPER"/>
</dbReference>
<dbReference type="PANTHER" id="PTHR10625">
    <property type="entry name" value="HISTONE DEACETYLASE HDAC1-RELATED"/>
    <property type="match status" value="1"/>
</dbReference>
<dbReference type="GO" id="GO:0004407">
    <property type="term" value="F:histone deacetylase activity"/>
    <property type="evidence" value="ECO:0007669"/>
    <property type="project" value="TreeGrafter"/>
</dbReference>
<dbReference type="Gene3D" id="3.40.800.20">
    <property type="entry name" value="Histone deacetylase domain"/>
    <property type="match status" value="1"/>
</dbReference>
<dbReference type="InterPro" id="IPR023696">
    <property type="entry name" value="Ureohydrolase_dom_sf"/>
</dbReference>
<dbReference type="InterPro" id="IPR023801">
    <property type="entry name" value="His_deacetylse_dom"/>
</dbReference>
<gene>
    <name evidence="2" type="ORF">LCGC14_2734680</name>
</gene>
<feature type="domain" description="Histone deacetylase" evidence="1">
    <location>
        <begin position="4"/>
        <end position="164"/>
    </location>
</feature>
<dbReference type="InterPro" id="IPR000286">
    <property type="entry name" value="HDACs"/>
</dbReference>
<dbReference type="GO" id="GO:0040029">
    <property type="term" value="P:epigenetic regulation of gene expression"/>
    <property type="evidence" value="ECO:0007669"/>
    <property type="project" value="TreeGrafter"/>
</dbReference>
<evidence type="ECO:0000259" key="1">
    <source>
        <dbReference type="Pfam" id="PF00850"/>
    </source>
</evidence>
<name>A0A0F8Z667_9ZZZZ</name>
<organism evidence="2">
    <name type="scientific">marine sediment metagenome</name>
    <dbReference type="NCBI Taxonomy" id="412755"/>
    <lineage>
        <taxon>unclassified sequences</taxon>
        <taxon>metagenomes</taxon>
        <taxon>ecological metagenomes</taxon>
    </lineage>
</organism>
<dbReference type="SUPFAM" id="SSF52768">
    <property type="entry name" value="Arginase/deacetylase"/>
    <property type="match status" value="1"/>
</dbReference>
<dbReference type="AlphaFoldDB" id="A0A0F8Z667"/>